<protein>
    <submittedName>
        <fullName evidence="10">Iodotyrosine deiodinase 1</fullName>
    </submittedName>
</protein>
<keyword evidence="5" id="KW-0560">Oxidoreductase</keyword>
<keyword evidence="4" id="KW-0288">FMN</keyword>
<keyword evidence="7" id="KW-0812">Transmembrane</keyword>
<evidence type="ECO:0000256" key="6">
    <source>
        <dbReference type="SAM" id="Coils"/>
    </source>
</evidence>
<evidence type="ECO:0000259" key="8">
    <source>
        <dbReference type="Pfam" id="PF00881"/>
    </source>
</evidence>
<keyword evidence="7" id="KW-1133">Transmembrane helix</keyword>
<evidence type="ECO:0000313" key="10">
    <source>
        <dbReference type="RefSeq" id="XP_003489974.1"/>
    </source>
</evidence>
<comment type="similarity">
    <text evidence="2">Belongs to the nitroreductase family.</text>
</comment>
<evidence type="ECO:0000313" key="9">
    <source>
        <dbReference type="Proteomes" id="UP000515180"/>
    </source>
</evidence>
<reference evidence="10" key="1">
    <citation type="submission" date="2025-08" db="UniProtKB">
        <authorList>
            <consortium name="RefSeq"/>
        </authorList>
    </citation>
    <scope>IDENTIFICATION</scope>
</reference>
<feature type="domain" description="Nitroreductase" evidence="8">
    <location>
        <begin position="104"/>
        <end position="273"/>
    </location>
</feature>
<dbReference type="RefSeq" id="XP_003489974.1">
    <property type="nucleotide sequence ID" value="XM_003489926.4"/>
</dbReference>
<dbReference type="OMA" id="GANHQPW"/>
<dbReference type="GO" id="GO:0140616">
    <property type="term" value="F:iodotyrosine deiodinase activity"/>
    <property type="evidence" value="ECO:0007669"/>
    <property type="project" value="UniProtKB-ARBA"/>
</dbReference>
<dbReference type="KEGG" id="bim:100748968"/>
<dbReference type="GO" id="GO:0032553">
    <property type="term" value="F:ribonucleotide binding"/>
    <property type="evidence" value="ECO:0007669"/>
    <property type="project" value="UniProtKB-ARBA"/>
</dbReference>
<dbReference type="CTD" id="389434"/>
<dbReference type="InterPro" id="IPR050627">
    <property type="entry name" value="Nitroreductase/BluB"/>
</dbReference>
<dbReference type="GeneID" id="100748968"/>
<dbReference type="PANTHER" id="PTHR23026:SF90">
    <property type="entry name" value="IODOTYROSINE DEIODINASE 1"/>
    <property type="match status" value="1"/>
</dbReference>
<dbReference type="AlphaFoldDB" id="A0A6P3DYX1"/>
<evidence type="ECO:0000256" key="7">
    <source>
        <dbReference type="SAM" id="Phobius"/>
    </source>
</evidence>
<organism evidence="9 10">
    <name type="scientific">Bombus impatiens</name>
    <name type="common">Bumblebee</name>
    <dbReference type="NCBI Taxonomy" id="132113"/>
    <lineage>
        <taxon>Eukaryota</taxon>
        <taxon>Metazoa</taxon>
        <taxon>Ecdysozoa</taxon>
        <taxon>Arthropoda</taxon>
        <taxon>Hexapoda</taxon>
        <taxon>Insecta</taxon>
        <taxon>Pterygota</taxon>
        <taxon>Neoptera</taxon>
        <taxon>Endopterygota</taxon>
        <taxon>Hymenoptera</taxon>
        <taxon>Apocrita</taxon>
        <taxon>Aculeata</taxon>
        <taxon>Apoidea</taxon>
        <taxon>Anthophila</taxon>
        <taxon>Apidae</taxon>
        <taxon>Bombus</taxon>
        <taxon>Pyrobombus</taxon>
    </lineage>
</organism>
<dbReference type="CDD" id="cd02144">
    <property type="entry name" value="iodotyrosine_dehalogenase"/>
    <property type="match status" value="1"/>
</dbReference>
<sequence>MFTELLPFWTKYWYHILFSIILYIFLSLSYEVLKKGTIFIQNKRHNFNILDNTMEQLEDINQETLENSDEPVLTTNLKHIPYVYKRPSEEEILCRASEFYKIVAARRSIRFFSPDPVPKEVIHEIIKAAGTTPSGAHTEPWTFVAVSNQKVKEQIRLIVESEEEINYKKRMGVKWTTDLLPLRTNWIKEYLTTAPYLIFVFKQIYGILPNGNKKIHYYNEMSTSIACGILITAIQYAGLVTLTSTPLNCGPAIRNLLGRPPNERLVVLLPVGYPAKDATVPDLRRKPLSDILIEID</sequence>
<keyword evidence="3" id="KW-0285">Flavoprotein</keyword>
<feature type="transmembrane region" description="Helical" evidence="7">
    <location>
        <begin position="12"/>
        <end position="33"/>
    </location>
</feature>
<dbReference type="InterPro" id="IPR029479">
    <property type="entry name" value="Nitroreductase"/>
</dbReference>
<comment type="cofactor">
    <cofactor evidence="1">
        <name>FMN</name>
        <dbReference type="ChEBI" id="CHEBI:58210"/>
    </cofactor>
</comment>
<evidence type="ECO:0000256" key="1">
    <source>
        <dbReference type="ARBA" id="ARBA00001917"/>
    </source>
</evidence>
<dbReference type="PANTHER" id="PTHR23026">
    <property type="entry name" value="NADPH NITROREDUCTASE"/>
    <property type="match status" value="1"/>
</dbReference>
<evidence type="ECO:0000256" key="5">
    <source>
        <dbReference type="ARBA" id="ARBA00023002"/>
    </source>
</evidence>
<dbReference type="FunFam" id="3.40.109.10:FF:000004">
    <property type="entry name" value="Iodotyrosine deiodinase 1"/>
    <property type="match status" value="1"/>
</dbReference>
<keyword evidence="6" id="KW-0175">Coiled coil</keyword>
<feature type="coiled-coil region" evidence="6">
    <location>
        <begin position="40"/>
        <end position="67"/>
    </location>
</feature>
<dbReference type="Gene3D" id="3.40.109.10">
    <property type="entry name" value="NADH Oxidase"/>
    <property type="match status" value="1"/>
</dbReference>
<dbReference type="Pfam" id="PF00881">
    <property type="entry name" value="Nitroreductase"/>
    <property type="match status" value="1"/>
</dbReference>
<name>A0A6P3DYX1_BOMIM</name>
<dbReference type="InterPro" id="IPR000415">
    <property type="entry name" value="Nitroreductase-like"/>
</dbReference>
<gene>
    <name evidence="10" type="primary">LOC100748968</name>
</gene>
<accession>A0A6P3DYX1</accession>
<evidence type="ECO:0000256" key="2">
    <source>
        <dbReference type="ARBA" id="ARBA00007118"/>
    </source>
</evidence>
<dbReference type="OrthoDB" id="41362at2759"/>
<evidence type="ECO:0000256" key="4">
    <source>
        <dbReference type="ARBA" id="ARBA00022643"/>
    </source>
</evidence>
<dbReference type="SUPFAM" id="SSF55469">
    <property type="entry name" value="FMN-dependent nitroreductase-like"/>
    <property type="match status" value="1"/>
</dbReference>
<keyword evidence="7" id="KW-0472">Membrane</keyword>
<dbReference type="GO" id="GO:0006570">
    <property type="term" value="P:tyrosine metabolic process"/>
    <property type="evidence" value="ECO:0007669"/>
    <property type="project" value="TreeGrafter"/>
</dbReference>
<keyword evidence="9" id="KW-1185">Reference proteome</keyword>
<dbReference type="Proteomes" id="UP000515180">
    <property type="component" value="Unplaced"/>
</dbReference>
<dbReference type="GO" id="GO:0005886">
    <property type="term" value="C:plasma membrane"/>
    <property type="evidence" value="ECO:0007669"/>
    <property type="project" value="TreeGrafter"/>
</dbReference>
<proteinExistence type="inferred from homology"/>
<evidence type="ECO:0000256" key="3">
    <source>
        <dbReference type="ARBA" id="ARBA00022630"/>
    </source>
</evidence>